<reference evidence="2 3" key="1">
    <citation type="submission" date="2023-01" db="EMBL/GenBank/DDBJ databases">
        <title>Draft genome sequence of Nocardiopsis sp. RSe5-2 isolated from halophytes.</title>
        <authorList>
            <person name="Duangmal K."/>
            <person name="Chantavorakit T."/>
        </authorList>
    </citation>
    <scope>NUCLEOTIDE SEQUENCE [LARGE SCALE GENOMIC DNA]</scope>
    <source>
        <strain evidence="2 3">RSe5-2</strain>
    </source>
</reference>
<dbReference type="Proteomes" id="UP001527866">
    <property type="component" value="Unassembled WGS sequence"/>
</dbReference>
<accession>A0ABT4TXC0</accession>
<proteinExistence type="predicted"/>
<organism evidence="2 3">
    <name type="scientific">Nocardiopsis endophytica</name>
    <dbReference type="NCBI Taxonomy" id="3018445"/>
    <lineage>
        <taxon>Bacteria</taxon>
        <taxon>Bacillati</taxon>
        <taxon>Actinomycetota</taxon>
        <taxon>Actinomycetes</taxon>
        <taxon>Streptosporangiales</taxon>
        <taxon>Nocardiopsidaceae</taxon>
        <taxon>Nocardiopsis</taxon>
    </lineage>
</organism>
<gene>
    <name evidence="2" type="ORF">O4J56_01710</name>
</gene>
<comment type="caution">
    <text evidence="2">The sequence shown here is derived from an EMBL/GenBank/DDBJ whole genome shotgun (WGS) entry which is preliminary data.</text>
</comment>
<keyword evidence="3" id="KW-1185">Reference proteome</keyword>
<evidence type="ECO:0000313" key="2">
    <source>
        <dbReference type="EMBL" id="MDA2809341.1"/>
    </source>
</evidence>
<dbReference type="RefSeq" id="WP_270683248.1">
    <property type="nucleotide sequence ID" value="NZ_JAQFWQ010000003.1"/>
</dbReference>
<evidence type="ECO:0000313" key="3">
    <source>
        <dbReference type="Proteomes" id="UP001527866"/>
    </source>
</evidence>
<dbReference type="EMBL" id="JAQFWQ010000003">
    <property type="protein sequence ID" value="MDA2809341.1"/>
    <property type="molecule type" value="Genomic_DNA"/>
</dbReference>
<feature type="region of interest" description="Disordered" evidence="1">
    <location>
        <begin position="90"/>
        <end position="112"/>
    </location>
</feature>
<sequence>MNIEGTTGKILLLIGLAGAILVVAFVSLGNASSRPECGDYDRVNGEYVFRDDRGDYEKENGEYIYVGCSSGSRGSSGHNNNSGSSGGGFFSSWGGGSRDGSGFRGGGPGFGK</sequence>
<evidence type="ECO:0000256" key="1">
    <source>
        <dbReference type="SAM" id="MobiDB-lite"/>
    </source>
</evidence>
<protein>
    <submittedName>
        <fullName evidence="2">Uncharacterized protein</fullName>
    </submittedName>
</protein>
<name>A0ABT4TXC0_9ACTN</name>